<dbReference type="EMBL" id="JAEDAK010000020">
    <property type="protein sequence ID" value="MBH9579286.1"/>
    <property type="molecule type" value="Genomic_DNA"/>
</dbReference>
<evidence type="ECO:0000256" key="1">
    <source>
        <dbReference type="SAM" id="Phobius"/>
    </source>
</evidence>
<comment type="caution">
    <text evidence="3">The sequence shown here is derived from an EMBL/GenBank/DDBJ whole genome shotgun (WGS) entry which is preliminary data.</text>
</comment>
<reference evidence="3" key="1">
    <citation type="submission" date="2020-12" db="EMBL/GenBank/DDBJ databases">
        <title>The genome sequence of Inhella sp. 1Y17.</title>
        <authorList>
            <person name="Liu Y."/>
        </authorList>
    </citation>
    <scope>NUCLEOTIDE SEQUENCE</scope>
    <source>
        <strain evidence="3">1Y17</strain>
    </source>
</reference>
<evidence type="ECO:0000313" key="4">
    <source>
        <dbReference type="Proteomes" id="UP000613266"/>
    </source>
</evidence>
<organism evidence="3 4">
    <name type="scientific">Inhella proteolytica</name>
    <dbReference type="NCBI Taxonomy" id="2795029"/>
    <lineage>
        <taxon>Bacteria</taxon>
        <taxon>Pseudomonadati</taxon>
        <taxon>Pseudomonadota</taxon>
        <taxon>Betaproteobacteria</taxon>
        <taxon>Burkholderiales</taxon>
        <taxon>Sphaerotilaceae</taxon>
        <taxon>Inhella</taxon>
    </lineage>
</organism>
<evidence type="ECO:0000313" key="3">
    <source>
        <dbReference type="EMBL" id="MBH9579286.1"/>
    </source>
</evidence>
<feature type="transmembrane region" description="Helical" evidence="1">
    <location>
        <begin position="25"/>
        <end position="47"/>
    </location>
</feature>
<proteinExistence type="predicted"/>
<keyword evidence="1" id="KW-0472">Membrane</keyword>
<dbReference type="InterPro" id="IPR008024">
    <property type="entry name" value="YiaAB"/>
</dbReference>
<dbReference type="GO" id="GO:0005886">
    <property type="term" value="C:plasma membrane"/>
    <property type="evidence" value="ECO:0007669"/>
    <property type="project" value="TreeGrafter"/>
</dbReference>
<sequence length="152" mass="17144">MRPTTNPEPLMNTPRAPRDTKAWQLQVWISFGIAVLLCGTGLAYLPVSPIERAFMVMAYVFCLCAVFVLAKHVRDRHAGMPETPGWSFVVWGSFAAAMGLTGWGLWELEISPPYAAFMLVSWLFLISSTFTLAKTLRDAYEDRRVRPHHPSE</sequence>
<dbReference type="PANTHER" id="PTHR37290:SF1">
    <property type="entry name" value="INNER MEMBRANE PROTEIN YIAA"/>
    <property type="match status" value="1"/>
</dbReference>
<feature type="domain" description="YiaAB two helix" evidence="2">
    <location>
        <begin position="86"/>
        <end position="138"/>
    </location>
</feature>
<accession>A0A931NIF4</accession>
<evidence type="ECO:0000259" key="2">
    <source>
        <dbReference type="Pfam" id="PF05360"/>
    </source>
</evidence>
<dbReference type="PANTHER" id="PTHR37290">
    <property type="entry name" value="INNER MEMBRANE PROTEIN YIAA-RELATED"/>
    <property type="match status" value="1"/>
</dbReference>
<dbReference type="GO" id="GO:0006974">
    <property type="term" value="P:DNA damage response"/>
    <property type="evidence" value="ECO:0007669"/>
    <property type="project" value="TreeGrafter"/>
</dbReference>
<dbReference type="AlphaFoldDB" id="A0A931NIF4"/>
<feature type="domain" description="YiaAB two helix" evidence="2">
    <location>
        <begin position="23"/>
        <end position="75"/>
    </location>
</feature>
<feature type="transmembrane region" description="Helical" evidence="1">
    <location>
        <begin position="112"/>
        <end position="133"/>
    </location>
</feature>
<gene>
    <name evidence="3" type="ORF">I7X39_20515</name>
</gene>
<dbReference type="Proteomes" id="UP000613266">
    <property type="component" value="Unassembled WGS sequence"/>
</dbReference>
<keyword evidence="1" id="KW-1133">Transmembrane helix</keyword>
<feature type="transmembrane region" description="Helical" evidence="1">
    <location>
        <begin position="53"/>
        <end position="73"/>
    </location>
</feature>
<dbReference type="InterPro" id="IPR038972">
    <property type="entry name" value="YiaA-like"/>
</dbReference>
<dbReference type="Pfam" id="PF05360">
    <property type="entry name" value="YiaAB"/>
    <property type="match status" value="2"/>
</dbReference>
<keyword evidence="4" id="KW-1185">Reference proteome</keyword>
<keyword evidence="1" id="KW-0812">Transmembrane</keyword>
<feature type="transmembrane region" description="Helical" evidence="1">
    <location>
        <begin position="85"/>
        <end position="106"/>
    </location>
</feature>
<name>A0A931NIF4_9BURK</name>
<protein>
    <recommendedName>
        <fullName evidence="2">YiaAB two helix domain-containing protein</fullName>
    </recommendedName>
</protein>